<organism evidence="12 13">
    <name type="scientific">Saccharomycodes ludwigii</name>
    <dbReference type="NCBI Taxonomy" id="36035"/>
    <lineage>
        <taxon>Eukaryota</taxon>
        <taxon>Fungi</taxon>
        <taxon>Dikarya</taxon>
        <taxon>Ascomycota</taxon>
        <taxon>Saccharomycotina</taxon>
        <taxon>Saccharomycetes</taxon>
        <taxon>Saccharomycodales</taxon>
        <taxon>Saccharomycodaceae</taxon>
        <taxon>Saccharomycodes</taxon>
    </lineage>
</organism>
<evidence type="ECO:0000256" key="2">
    <source>
        <dbReference type="ARBA" id="ARBA00004496"/>
    </source>
</evidence>
<evidence type="ECO:0000256" key="10">
    <source>
        <dbReference type="ARBA" id="ARBA00041355"/>
    </source>
</evidence>
<dbReference type="InterPro" id="IPR047575">
    <property type="entry name" value="Sm"/>
</dbReference>
<evidence type="ECO:0000256" key="7">
    <source>
        <dbReference type="ARBA" id="ARBA00023187"/>
    </source>
</evidence>
<dbReference type="GO" id="GO:0005686">
    <property type="term" value="C:U2 snRNP"/>
    <property type="evidence" value="ECO:0007669"/>
    <property type="project" value="TreeGrafter"/>
</dbReference>
<evidence type="ECO:0000313" key="12">
    <source>
        <dbReference type="EMBL" id="SSD59316.1"/>
    </source>
</evidence>
<protein>
    <recommendedName>
        <fullName evidence="10">Sm protein B</fullName>
    </recommendedName>
</protein>
<evidence type="ECO:0000256" key="9">
    <source>
        <dbReference type="ARBA" id="ARBA00023274"/>
    </source>
</evidence>
<name>A0A376B3Q4_9ASCO</name>
<dbReference type="Gene3D" id="2.30.30.100">
    <property type="match status" value="1"/>
</dbReference>
<evidence type="ECO:0000259" key="11">
    <source>
        <dbReference type="PROSITE" id="PS52002"/>
    </source>
</evidence>
<gene>
    <name evidence="12" type="ORF">SCODWIG_01077</name>
</gene>
<evidence type="ECO:0000256" key="6">
    <source>
        <dbReference type="ARBA" id="ARBA00022884"/>
    </source>
</evidence>
<keyword evidence="9" id="KW-0687">Ribonucleoprotein</keyword>
<evidence type="ECO:0000256" key="8">
    <source>
        <dbReference type="ARBA" id="ARBA00023242"/>
    </source>
</evidence>
<accession>A0A376B3Q4</accession>
<proteinExistence type="inferred from homology"/>
<evidence type="ECO:0000256" key="1">
    <source>
        <dbReference type="ARBA" id="ARBA00004123"/>
    </source>
</evidence>
<dbReference type="GO" id="GO:0003723">
    <property type="term" value="F:RNA binding"/>
    <property type="evidence" value="ECO:0007669"/>
    <property type="project" value="UniProtKB-KW"/>
</dbReference>
<dbReference type="GO" id="GO:0070990">
    <property type="term" value="F:snRNP binding"/>
    <property type="evidence" value="ECO:0007669"/>
    <property type="project" value="TreeGrafter"/>
</dbReference>
<dbReference type="Pfam" id="PF01423">
    <property type="entry name" value="LSM"/>
    <property type="match status" value="1"/>
</dbReference>
<reference evidence="13" key="1">
    <citation type="submission" date="2018-06" db="EMBL/GenBank/DDBJ databases">
        <authorList>
            <person name="Guldener U."/>
        </authorList>
    </citation>
    <scope>NUCLEOTIDE SEQUENCE [LARGE SCALE GENOMIC DNA]</scope>
    <source>
        <strain evidence="13">UTAD17</strain>
    </source>
</reference>
<dbReference type="InterPro" id="IPR010920">
    <property type="entry name" value="LSM_dom_sf"/>
</dbReference>
<comment type="similarity">
    <text evidence="3">Belongs to the snRNP SmB/SmN family.</text>
</comment>
<dbReference type="SMART" id="SM00651">
    <property type="entry name" value="Sm"/>
    <property type="match status" value="1"/>
</dbReference>
<dbReference type="SUPFAM" id="SSF50182">
    <property type="entry name" value="Sm-like ribonucleoproteins"/>
    <property type="match status" value="1"/>
</dbReference>
<dbReference type="GO" id="GO:0005682">
    <property type="term" value="C:U5 snRNP"/>
    <property type="evidence" value="ECO:0007669"/>
    <property type="project" value="TreeGrafter"/>
</dbReference>
<sequence>MTTFSTTRLSDLIDYRIKVLTTNGAIYIGKLMGFDKHMNLCLLDCIEKKITNKQLKDLKKRGGTTSAISTTSRTLGFIILRGEHILTTTVEEEDNKNILATKKQRITESVKLDKKYTKKKNKDNKRKHKSQGKIIKAPIKINNNGAREKNKQQQLKSGAVRYIRNTEI</sequence>
<dbReference type="EMBL" id="UFAJ01000123">
    <property type="protein sequence ID" value="SSD59316.1"/>
    <property type="molecule type" value="Genomic_DNA"/>
</dbReference>
<dbReference type="Proteomes" id="UP000262825">
    <property type="component" value="Unassembled WGS sequence"/>
</dbReference>
<dbReference type="CDD" id="cd01717">
    <property type="entry name" value="Sm_B"/>
    <property type="match status" value="1"/>
</dbReference>
<dbReference type="GO" id="GO:0005685">
    <property type="term" value="C:U1 snRNP"/>
    <property type="evidence" value="ECO:0007669"/>
    <property type="project" value="TreeGrafter"/>
</dbReference>
<dbReference type="PROSITE" id="PS52002">
    <property type="entry name" value="SM"/>
    <property type="match status" value="1"/>
</dbReference>
<dbReference type="GO" id="GO:0046540">
    <property type="term" value="C:U4/U6 x U5 tri-snRNP complex"/>
    <property type="evidence" value="ECO:0007669"/>
    <property type="project" value="TreeGrafter"/>
</dbReference>
<keyword evidence="4" id="KW-0963">Cytoplasm</keyword>
<comment type="subcellular location">
    <subcellularLocation>
        <location evidence="2">Cytoplasm</location>
    </subcellularLocation>
    <subcellularLocation>
        <location evidence="1">Nucleus</location>
    </subcellularLocation>
</comment>
<keyword evidence="6" id="KW-0694">RNA-binding</keyword>
<evidence type="ECO:0000256" key="5">
    <source>
        <dbReference type="ARBA" id="ARBA00022664"/>
    </source>
</evidence>
<evidence type="ECO:0000256" key="4">
    <source>
        <dbReference type="ARBA" id="ARBA00022490"/>
    </source>
</evidence>
<dbReference type="GO" id="GO:0005687">
    <property type="term" value="C:U4 snRNP"/>
    <property type="evidence" value="ECO:0007669"/>
    <property type="project" value="TreeGrafter"/>
</dbReference>
<dbReference type="InterPro" id="IPR001163">
    <property type="entry name" value="Sm_dom_euk/arc"/>
</dbReference>
<keyword evidence="13" id="KW-1185">Reference proteome</keyword>
<keyword evidence="8" id="KW-0539">Nucleus</keyword>
<dbReference type="AlphaFoldDB" id="A0A376B3Q4"/>
<evidence type="ECO:0000256" key="3">
    <source>
        <dbReference type="ARBA" id="ARBA00009123"/>
    </source>
</evidence>
<dbReference type="GO" id="GO:0000398">
    <property type="term" value="P:mRNA splicing, via spliceosome"/>
    <property type="evidence" value="ECO:0007669"/>
    <property type="project" value="TreeGrafter"/>
</dbReference>
<dbReference type="PANTHER" id="PTHR10701:SF0">
    <property type="entry name" value="SMALL NUCLEAR RIBONUCLEOPROTEIN-ASSOCIATED PROTEIN B"/>
    <property type="match status" value="1"/>
</dbReference>
<feature type="domain" description="Sm" evidence="11">
    <location>
        <begin position="4"/>
        <end position="94"/>
    </location>
</feature>
<dbReference type="VEuPathDB" id="FungiDB:SCODWIG_01077"/>
<dbReference type="GO" id="GO:0005737">
    <property type="term" value="C:cytoplasm"/>
    <property type="evidence" value="ECO:0007669"/>
    <property type="project" value="UniProtKB-SubCell"/>
</dbReference>
<keyword evidence="7" id="KW-0508">mRNA splicing</keyword>
<dbReference type="GO" id="GO:0071004">
    <property type="term" value="C:U2-type prespliceosome"/>
    <property type="evidence" value="ECO:0007669"/>
    <property type="project" value="TreeGrafter"/>
</dbReference>
<keyword evidence="5" id="KW-0507">mRNA processing</keyword>
<dbReference type="PANTHER" id="PTHR10701">
    <property type="entry name" value="SMALL NUCLEAR RIBONUCLEOPROTEIN-ASSOCIATED PROTEIN B AND N"/>
    <property type="match status" value="1"/>
</dbReference>
<evidence type="ECO:0000313" key="13">
    <source>
        <dbReference type="Proteomes" id="UP000262825"/>
    </source>
</evidence>
<dbReference type="GO" id="GO:0071013">
    <property type="term" value="C:catalytic step 2 spliceosome"/>
    <property type="evidence" value="ECO:0007669"/>
    <property type="project" value="TreeGrafter"/>
</dbReference>
<dbReference type="InterPro" id="IPR050914">
    <property type="entry name" value="snRNP_SmB/NAA38-like"/>
</dbReference>